<dbReference type="AlphaFoldDB" id="A0A6P2MQJ7"/>
<proteinExistence type="predicted"/>
<sequence length="54" mass="5624">MTPFDFLGALLERIHARSPVVSYIVASLIAAACMYAVAALNADGTSAVANLVRT</sequence>
<evidence type="ECO:0000313" key="2">
    <source>
        <dbReference type="EMBL" id="VWB83058.1"/>
    </source>
</evidence>
<keyword evidence="1" id="KW-0472">Membrane</keyword>
<name>A0A6P2MQJ7_9BURK</name>
<dbReference type="RefSeq" id="WP_167562609.1">
    <property type="nucleotide sequence ID" value="NZ_CABVQC010000025.1"/>
</dbReference>
<organism evidence="2 3">
    <name type="scientific">Burkholderia aenigmatica</name>
    <dbReference type="NCBI Taxonomy" id="2015348"/>
    <lineage>
        <taxon>Bacteria</taxon>
        <taxon>Pseudomonadati</taxon>
        <taxon>Pseudomonadota</taxon>
        <taxon>Betaproteobacteria</taxon>
        <taxon>Burkholderiales</taxon>
        <taxon>Burkholderiaceae</taxon>
        <taxon>Burkholderia</taxon>
        <taxon>Burkholderia cepacia complex</taxon>
    </lineage>
</organism>
<reference evidence="2 3" key="1">
    <citation type="submission" date="2019-09" db="EMBL/GenBank/DDBJ databases">
        <authorList>
            <person name="Depoorter E."/>
        </authorList>
    </citation>
    <scope>NUCLEOTIDE SEQUENCE [LARGE SCALE GENOMIC DNA]</scope>
    <source>
        <strain evidence="2">LMG 13014</strain>
    </source>
</reference>
<gene>
    <name evidence="2" type="ORF">BLA13014_03830</name>
</gene>
<evidence type="ECO:0000256" key="1">
    <source>
        <dbReference type="SAM" id="Phobius"/>
    </source>
</evidence>
<evidence type="ECO:0000313" key="3">
    <source>
        <dbReference type="Proteomes" id="UP000494261"/>
    </source>
</evidence>
<keyword evidence="1" id="KW-0812">Transmembrane</keyword>
<dbReference type="EMBL" id="CABVQC010000025">
    <property type="protein sequence ID" value="VWB83058.1"/>
    <property type="molecule type" value="Genomic_DNA"/>
</dbReference>
<keyword evidence="1" id="KW-1133">Transmembrane helix</keyword>
<feature type="transmembrane region" description="Helical" evidence="1">
    <location>
        <begin position="20"/>
        <end position="40"/>
    </location>
</feature>
<accession>A0A6P2MQJ7</accession>
<protein>
    <submittedName>
        <fullName evidence="2">Uncharacterized protein</fullName>
    </submittedName>
</protein>
<dbReference type="Proteomes" id="UP000494261">
    <property type="component" value="Unassembled WGS sequence"/>
</dbReference>